<organism evidence="3 4">
    <name type="scientific">Nocardioides acrostichi</name>
    <dbReference type="NCBI Taxonomy" id="2784339"/>
    <lineage>
        <taxon>Bacteria</taxon>
        <taxon>Bacillati</taxon>
        <taxon>Actinomycetota</taxon>
        <taxon>Actinomycetes</taxon>
        <taxon>Propionibacteriales</taxon>
        <taxon>Nocardioidaceae</taxon>
        <taxon>Nocardioides</taxon>
    </lineage>
</organism>
<feature type="signal peptide" evidence="1">
    <location>
        <begin position="1"/>
        <end position="20"/>
    </location>
</feature>
<evidence type="ECO:0000313" key="3">
    <source>
        <dbReference type="EMBL" id="MBF4162784.1"/>
    </source>
</evidence>
<evidence type="ECO:0000313" key="4">
    <source>
        <dbReference type="Proteomes" id="UP000656804"/>
    </source>
</evidence>
<sequence>MTRIVLAGVATVTGVAFLLAYPTSTKTGTTVAATTAPMSAATAGDSPSLVEGASGSRTVDGDVAQTQWGPVQVELALEGDTITGVTVLQYPDSTPHDAQINAYALPILVQATVEAQSAQIDMVSGATVTSQGYLSSLQSALDTAGI</sequence>
<dbReference type="InterPro" id="IPR007329">
    <property type="entry name" value="FMN-bd"/>
</dbReference>
<dbReference type="Proteomes" id="UP000656804">
    <property type="component" value="Unassembled WGS sequence"/>
</dbReference>
<dbReference type="SMART" id="SM00900">
    <property type="entry name" value="FMN_bind"/>
    <property type="match status" value="1"/>
</dbReference>
<proteinExistence type="predicted"/>
<keyword evidence="4" id="KW-1185">Reference proteome</keyword>
<protein>
    <submittedName>
        <fullName evidence="3">FMN-binding protein</fullName>
    </submittedName>
</protein>
<feature type="chain" id="PRO_5038952824" evidence="1">
    <location>
        <begin position="21"/>
        <end position="146"/>
    </location>
</feature>
<feature type="domain" description="FMN-binding" evidence="2">
    <location>
        <begin position="66"/>
        <end position="144"/>
    </location>
</feature>
<accession>A0A930V3Z0</accession>
<evidence type="ECO:0000259" key="2">
    <source>
        <dbReference type="SMART" id="SM00900"/>
    </source>
</evidence>
<name>A0A930V3Z0_9ACTN</name>
<comment type="caution">
    <text evidence="3">The sequence shown here is derived from an EMBL/GenBank/DDBJ whole genome shotgun (WGS) entry which is preliminary data.</text>
</comment>
<dbReference type="Pfam" id="PF04205">
    <property type="entry name" value="FMN_bind"/>
    <property type="match status" value="1"/>
</dbReference>
<dbReference type="EMBL" id="JADIVZ010000007">
    <property type="protein sequence ID" value="MBF4162784.1"/>
    <property type="molecule type" value="Genomic_DNA"/>
</dbReference>
<dbReference type="RefSeq" id="WP_194504048.1">
    <property type="nucleotide sequence ID" value="NZ_JADIVZ010000007.1"/>
</dbReference>
<keyword evidence="1" id="KW-0732">Signal</keyword>
<dbReference type="GO" id="GO:0010181">
    <property type="term" value="F:FMN binding"/>
    <property type="evidence" value="ECO:0007669"/>
    <property type="project" value="InterPro"/>
</dbReference>
<dbReference type="GO" id="GO:0016020">
    <property type="term" value="C:membrane"/>
    <property type="evidence" value="ECO:0007669"/>
    <property type="project" value="InterPro"/>
</dbReference>
<dbReference type="Gene3D" id="3.90.1010.20">
    <property type="match status" value="1"/>
</dbReference>
<gene>
    <name evidence="3" type="ORF">ISG29_13890</name>
</gene>
<dbReference type="AlphaFoldDB" id="A0A930V3Z0"/>
<reference evidence="3" key="1">
    <citation type="submission" date="2020-11" db="EMBL/GenBank/DDBJ databases">
        <title>Nocardioides sp. CBS4Y-1, whole genome shotgun sequence.</title>
        <authorList>
            <person name="Tuo L."/>
        </authorList>
    </citation>
    <scope>NUCLEOTIDE SEQUENCE</scope>
    <source>
        <strain evidence="3">CBS4Y-1</strain>
    </source>
</reference>
<evidence type="ECO:0000256" key="1">
    <source>
        <dbReference type="SAM" id="SignalP"/>
    </source>
</evidence>